<evidence type="ECO:0000256" key="1">
    <source>
        <dbReference type="SAM" id="MobiDB-lite"/>
    </source>
</evidence>
<dbReference type="EMBL" id="BKCJ010134852">
    <property type="protein sequence ID" value="GEX85904.1"/>
    <property type="molecule type" value="Genomic_DNA"/>
</dbReference>
<gene>
    <name evidence="2" type="ORF">Tci_357879</name>
</gene>
<protein>
    <submittedName>
        <fullName evidence="2">Uncharacterized protein</fullName>
    </submittedName>
</protein>
<name>A0A699HAS7_TANCI</name>
<proteinExistence type="predicted"/>
<feature type="compositionally biased region" description="Acidic residues" evidence="1">
    <location>
        <begin position="63"/>
        <end position="74"/>
    </location>
</feature>
<sequence length="315" mass="35896">MGGTPAQTRSERVLEQPNEPPLSEGHTSRSGEGIMEHTFKLTDTVPPTSHDSPLTGSYTPKSDEDEEEPSLDIEDSPKQGRMIGEIDKDKNVNLVSKQGEINETVVPLKDDDDATLAETLLNIKRSTSKEKGKGIMQETKLPKKIKKREMIQLSLNEDLAQKLQAEELAKETARPEQEKYNLEKALELQKQLDQMEEDIDKGDQTQNIDWNDPEVLRYHALQNRVFSKAEKRKLKGDSDQEVEEMKLYVKIVPDEEISIDVIPLATKPPMIVEYKIVKEGKISTYHIIRADESTKRYTSMINLLENIDREDLETL</sequence>
<accession>A0A699HAS7</accession>
<feature type="compositionally biased region" description="Basic and acidic residues" evidence="1">
    <location>
        <begin position="26"/>
        <end position="40"/>
    </location>
</feature>
<reference evidence="2" key="1">
    <citation type="journal article" date="2019" name="Sci. Rep.">
        <title>Draft genome of Tanacetum cinerariifolium, the natural source of mosquito coil.</title>
        <authorList>
            <person name="Yamashiro T."/>
            <person name="Shiraishi A."/>
            <person name="Satake H."/>
            <person name="Nakayama K."/>
        </authorList>
    </citation>
    <scope>NUCLEOTIDE SEQUENCE</scope>
</reference>
<dbReference type="AlphaFoldDB" id="A0A699HAS7"/>
<feature type="region of interest" description="Disordered" evidence="1">
    <location>
        <begin position="1"/>
        <end position="86"/>
    </location>
</feature>
<feature type="compositionally biased region" description="Polar residues" evidence="1">
    <location>
        <begin position="45"/>
        <end position="60"/>
    </location>
</feature>
<evidence type="ECO:0000313" key="2">
    <source>
        <dbReference type="EMBL" id="GEX85904.1"/>
    </source>
</evidence>
<organism evidence="2">
    <name type="scientific">Tanacetum cinerariifolium</name>
    <name type="common">Dalmatian daisy</name>
    <name type="synonym">Chrysanthemum cinerariifolium</name>
    <dbReference type="NCBI Taxonomy" id="118510"/>
    <lineage>
        <taxon>Eukaryota</taxon>
        <taxon>Viridiplantae</taxon>
        <taxon>Streptophyta</taxon>
        <taxon>Embryophyta</taxon>
        <taxon>Tracheophyta</taxon>
        <taxon>Spermatophyta</taxon>
        <taxon>Magnoliopsida</taxon>
        <taxon>eudicotyledons</taxon>
        <taxon>Gunneridae</taxon>
        <taxon>Pentapetalae</taxon>
        <taxon>asterids</taxon>
        <taxon>campanulids</taxon>
        <taxon>Asterales</taxon>
        <taxon>Asteraceae</taxon>
        <taxon>Asteroideae</taxon>
        <taxon>Anthemideae</taxon>
        <taxon>Anthemidinae</taxon>
        <taxon>Tanacetum</taxon>
    </lineage>
</organism>
<comment type="caution">
    <text evidence="2">The sequence shown here is derived from an EMBL/GenBank/DDBJ whole genome shotgun (WGS) entry which is preliminary data.</text>
</comment>